<dbReference type="AlphaFoldDB" id="A0AAJ0MKA2"/>
<dbReference type="PANTHER" id="PTHR40622:SF1">
    <property type="match status" value="1"/>
</dbReference>
<dbReference type="EMBL" id="JAUIQD010000001">
    <property type="protein sequence ID" value="KAK3363586.1"/>
    <property type="molecule type" value="Genomic_DNA"/>
</dbReference>
<reference evidence="5" key="1">
    <citation type="journal article" date="2023" name="Mol. Phylogenet. Evol.">
        <title>Genome-scale phylogeny and comparative genomics of the fungal order Sordariales.</title>
        <authorList>
            <person name="Hensen N."/>
            <person name="Bonometti L."/>
            <person name="Westerberg I."/>
            <person name="Brannstrom I.O."/>
            <person name="Guillou S."/>
            <person name="Cros-Aarteil S."/>
            <person name="Calhoun S."/>
            <person name="Haridas S."/>
            <person name="Kuo A."/>
            <person name="Mondo S."/>
            <person name="Pangilinan J."/>
            <person name="Riley R."/>
            <person name="LaButti K."/>
            <person name="Andreopoulos B."/>
            <person name="Lipzen A."/>
            <person name="Chen C."/>
            <person name="Yan M."/>
            <person name="Daum C."/>
            <person name="Ng V."/>
            <person name="Clum A."/>
            <person name="Steindorff A."/>
            <person name="Ohm R.A."/>
            <person name="Martin F."/>
            <person name="Silar P."/>
            <person name="Natvig D.O."/>
            <person name="Lalanne C."/>
            <person name="Gautier V."/>
            <person name="Ament-Velasquez S.L."/>
            <person name="Kruys A."/>
            <person name="Hutchinson M.I."/>
            <person name="Powell A.J."/>
            <person name="Barry K."/>
            <person name="Miller A.N."/>
            <person name="Grigoriev I.V."/>
            <person name="Debuchy R."/>
            <person name="Gladieux P."/>
            <person name="Hiltunen Thoren M."/>
            <person name="Johannesson H."/>
        </authorList>
    </citation>
    <scope>NUCLEOTIDE SEQUENCE</scope>
    <source>
        <strain evidence="5">CBS 955.72</strain>
    </source>
</reference>
<reference evidence="5" key="2">
    <citation type="submission" date="2023-06" db="EMBL/GenBank/DDBJ databases">
        <authorList>
            <consortium name="Lawrence Berkeley National Laboratory"/>
            <person name="Haridas S."/>
            <person name="Hensen N."/>
            <person name="Bonometti L."/>
            <person name="Westerberg I."/>
            <person name="Brannstrom I.O."/>
            <person name="Guillou S."/>
            <person name="Cros-Aarteil S."/>
            <person name="Calhoun S."/>
            <person name="Kuo A."/>
            <person name="Mondo S."/>
            <person name="Pangilinan J."/>
            <person name="Riley R."/>
            <person name="Labutti K."/>
            <person name="Andreopoulos B."/>
            <person name="Lipzen A."/>
            <person name="Chen C."/>
            <person name="Yanf M."/>
            <person name="Daum C."/>
            <person name="Ng V."/>
            <person name="Clum A."/>
            <person name="Steindorff A."/>
            <person name="Ohm R."/>
            <person name="Martin F."/>
            <person name="Silar P."/>
            <person name="Natvig D."/>
            <person name="Lalanne C."/>
            <person name="Gautier V."/>
            <person name="Ament-Velasquez S.L."/>
            <person name="Kruys A."/>
            <person name="Hutchinson M.I."/>
            <person name="Powell A.J."/>
            <person name="Barry K."/>
            <person name="Miller A.N."/>
            <person name="Grigoriev I.V."/>
            <person name="Debuchy R."/>
            <person name="Gladieux P."/>
            <person name="Thoren M.H."/>
            <person name="Johannesson H."/>
        </authorList>
    </citation>
    <scope>NUCLEOTIDE SEQUENCE</scope>
    <source>
        <strain evidence="5">CBS 955.72</strain>
    </source>
</reference>
<feature type="chain" id="PRO_5042525352" description="DUF7728 domain-containing protein" evidence="3">
    <location>
        <begin position="20"/>
        <end position="420"/>
    </location>
</feature>
<sequence>MLLKPLSLAAGLLAASANAFLVPPEVTSSDVEITRSVNPATLEAAKAQIIKVDCPGCPVVFGGRHGPPRVKTDKANHLELSFTIDHQLESDRLLLNGFELYPTTDPFNKVLAAPQVLDRKKARRADVEAKSDKKKRHGPGGPWGGPPFGKGGPFGGGKASPWGNGPWGKGGPHGHPHWKPQLQPLGFGLQVSPVVKDAESQMELVSIDLQIIEIGTVFVDGIPGVHVELIKGPNGHLLIGKIEIGAEPTVPESDKQDECTTLLCKWLTMVQDRIQSIKSGKPCHGAQEDPSAPSPDQTMPQEPESGNGWHKMHHHHSWGMLFKNIASHILLPVLVGIVAGVSVSLVGMVVGTLIVSLWRALFRRPGRHHHRRHHSHHKSASAHKETAVVEEEKSGLMEHQDLPPSYEADEDVKKAADAQV</sequence>
<gene>
    <name evidence="5" type="ORF">B0T25DRAFT_48861</name>
</gene>
<dbReference type="InterPro" id="IPR056145">
    <property type="entry name" value="DUF7728"/>
</dbReference>
<organism evidence="5 6">
    <name type="scientific">Lasiosphaeria hispida</name>
    <dbReference type="NCBI Taxonomy" id="260671"/>
    <lineage>
        <taxon>Eukaryota</taxon>
        <taxon>Fungi</taxon>
        <taxon>Dikarya</taxon>
        <taxon>Ascomycota</taxon>
        <taxon>Pezizomycotina</taxon>
        <taxon>Sordariomycetes</taxon>
        <taxon>Sordariomycetidae</taxon>
        <taxon>Sordariales</taxon>
        <taxon>Lasiosphaeriaceae</taxon>
        <taxon>Lasiosphaeria</taxon>
    </lineage>
</organism>
<keyword evidence="2" id="KW-0472">Membrane</keyword>
<feature type="compositionally biased region" description="Basic and acidic residues" evidence="1">
    <location>
        <begin position="411"/>
        <end position="420"/>
    </location>
</feature>
<keyword evidence="3" id="KW-0732">Signal</keyword>
<evidence type="ECO:0000313" key="6">
    <source>
        <dbReference type="Proteomes" id="UP001275084"/>
    </source>
</evidence>
<feature type="region of interest" description="Disordered" evidence="1">
    <location>
        <begin position="279"/>
        <end position="313"/>
    </location>
</feature>
<feature type="region of interest" description="Disordered" evidence="1">
    <location>
        <begin position="368"/>
        <end position="420"/>
    </location>
</feature>
<name>A0AAJ0MKA2_9PEZI</name>
<evidence type="ECO:0000256" key="2">
    <source>
        <dbReference type="SAM" id="Phobius"/>
    </source>
</evidence>
<dbReference type="PANTHER" id="PTHR40622">
    <property type="match status" value="1"/>
</dbReference>
<keyword evidence="6" id="KW-1185">Reference proteome</keyword>
<keyword evidence="2" id="KW-0812">Transmembrane</keyword>
<comment type="caution">
    <text evidence="5">The sequence shown here is derived from an EMBL/GenBank/DDBJ whole genome shotgun (WGS) entry which is preliminary data.</text>
</comment>
<evidence type="ECO:0000259" key="4">
    <source>
        <dbReference type="Pfam" id="PF24854"/>
    </source>
</evidence>
<protein>
    <recommendedName>
        <fullName evidence="4">DUF7728 domain-containing protein</fullName>
    </recommendedName>
</protein>
<feature type="region of interest" description="Disordered" evidence="1">
    <location>
        <begin position="122"/>
        <end position="179"/>
    </location>
</feature>
<accession>A0AAJ0MKA2</accession>
<feature type="compositionally biased region" description="Basic residues" evidence="1">
    <location>
        <begin position="368"/>
        <end position="381"/>
    </location>
</feature>
<feature type="transmembrane region" description="Helical" evidence="2">
    <location>
        <begin position="329"/>
        <end position="362"/>
    </location>
</feature>
<evidence type="ECO:0000313" key="5">
    <source>
        <dbReference type="EMBL" id="KAK3363586.1"/>
    </source>
</evidence>
<evidence type="ECO:0000256" key="3">
    <source>
        <dbReference type="SAM" id="SignalP"/>
    </source>
</evidence>
<evidence type="ECO:0000256" key="1">
    <source>
        <dbReference type="SAM" id="MobiDB-lite"/>
    </source>
</evidence>
<dbReference type="Proteomes" id="UP001275084">
    <property type="component" value="Unassembled WGS sequence"/>
</dbReference>
<proteinExistence type="predicted"/>
<feature type="compositionally biased region" description="Basic and acidic residues" evidence="1">
    <location>
        <begin position="382"/>
        <end position="401"/>
    </location>
</feature>
<keyword evidence="2" id="KW-1133">Transmembrane helix</keyword>
<feature type="domain" description="DUF7728" evidence="4">
    <location>
        <begin position="46"/>
        <end position="245"/>
    </location>
</feature>
<feature type="signal peptide" evidence="3">
    <location>
        <begin position="1"/>
        <end position="19"/>
    </location>
</feature>
<dbReference type="Pfam" id="PF24854">
    <property type="entry name" value="DUF7728"/>
    <property type="match status" value="1"/>
</dbReference>
<feature type="compositionally biased region" description="Gly residues" evidence="1">
    <location>
        <begin position="139"/>
        <end position="158"/>
    </location>
</feature>